<dbReference type="InterPro" id="IPR053716">
    <property type="entry name" value="Flag_assembly_chemotaxis_eff"/>
</dbReference>
<dbReference type="Gene3D" id="1.10.287.1700">
    <property type="match status" value="1"/>
</dbReference>
<keyword evidence="3" id="KW-1185">Reference proteome</keyword>
<proteinExistence type="predicted"/>
<dbReference type="STRING" id="137658.SAMN05216186_11498"/>
<gene>
    <name evidence="2" type="ORF">SAMN05216186_11498</name>
</gene>
<dbReference type="EMBL" id="FNFD01000014">
    <property type="protein sequence ID" value="SDL07588.1"/>
    <property type="molecule type" value="Genomic_DNA"/>
</dbReference>
<dbReference type="Proteomes" id="UP000198706">
    <property type="component" value="Unassembled WGS sequence"/>
</dbReference>
<sequence>MMKEQIETLSRLASLRENKVRQMLGRVAYQQNLCQRYRNNIAGLSRLCGFTVPMTTPLQRDNQQKYKATLHKMVELQRRELSVAEAALARIQAELLQAMRNEKILTQVIDMKMMQWQEDLARQEQKIQDGLAAQSWWRAHGS</sequence>
<accession>A0A1G9H3Q7</accession>
<name>A0A1G9H3Q7_9PSED</name>
<evidence type="ECO:0000256" key="1">
    <source>
        <dbReference type="SAM" id="Coils"/>
    </source>
</evidence>
<keyword evidence="2" id="KW-0282">Flagellum</keyword>
<dbReference type="AlphaFoldDB" id="A0A1G9H3Q7"/>
<evidence type="ECO:0000313" key="2">
    <source>
        <dbReference type="EMBL" id="SDL07588.1"/>
    </source>
</evidence>
<organism evidence="2 3">
    <name type="scientific">Pseudomonas indica</name>
    <dbReference type="NCBI Taxonomy" id="137658"/>
    <lineage>
        <taxon>Bacteria</taxon>
        <taxon>Pseudomonadati</taxon>
        <taxon>Pseudomonadota</taxon>
        <taxon>Gammaproteobacteria</taxon>
        <taxon>Pseudomonadales</taxon>
        <taxon>Pseudomonadaceae</taxon>
        <taxon>Pseudomonas</taxon>
    </lineage>
</organism>
<evidence type="ECO:0000313" key="3">
    <source>
        <dbReference type="Proteomes" id="UP000198706"/>
    </source>
</evidence>
<keyword evidence="2" id="KW-0966">Cell projection</keyword>
<keyword evidence="2" id="KW-0969">Cilium</keyword>
<reference evidence="2 3" key="1">
    <citation type="submission" date="2016-10" db="EMBL/GenBank/DDBJ databases">
        <authorList>
            <person name="de Groot N.N."/>
        </authorList>
    </citation>
    <scope>NUCLEOTIDE SEQUENCE [LARGE SCALE GENOMIC DNA]</scope>
    <source>
        <strain evidence="2 3">JCM 21544</strain>
    </source>
</reference>
<keyword evidence="1" id="KW-0175">Coiled coil</keyword>
<protein>
    <submittedName>
        <fullName evidence="2">Flagellar export protein FliJ</fullName>
    </submittedName>
</protein>
<feature type="coiled-coil region" evidence="1">
    <location>
        <begin position="74"/>
        <end position="101"/>
    </location>
</feature>